<evidence type="ECO:0000313" key="2">
    <source>
        <dbReference type="Proteomes" id="UP001432000"/>
    </source>
</evidence>
<keyword evidence="2" id="KW-1185">Reference proteome</keyword>
<accession>A0ABZ2PIA2</accession>
<dbReference type="Proteomes" id="UP001432000">
    <property type="component" value="Chromosome"/>
</dbReference>
<name>A0ABZ2PIA2_9NOCA</name>
<sequence length="186" mass="21150">MQISGRMTPEQFWRHIDETDAQVRLAAAKTRLFGMEQWDESPIMIGDWGWECQRLKTAGLAYATPEEDVSVHIATVVGDPRREAFRVISRATGVLPSDPAYRDERRRIRESRGEAVTLRIDGVGVEFEMWGGPSRWWAAGHVDGVGITIESRNYPVEQLSLIEVHDVEPYLLGRRTFLQAARGELE</sequence>
<dbReference type="RefSeq" id="WP_338889396.1">
    <property type="nucleotide sequence ID" value="NZ_CP147846.1"/>
</dbReference>
<dbReference type="EMBL" id="CP147846">
    <property type="protein sequence ID" value="WXG68897.1"/>
    <property type="molecule type" value="Genomic_DNA"/>
</dbReference>
<proteinExistence type="predicted"/>
<gene>
    <name evidence="1" type="ORF">WDS16_27590</name>
</gene>
<organism evidence="1 2">
    <name type="scientific">Rhodococcus sovatensis</name>
    <dbReference type="NCBI Taxonomy" id="1805840"/>
    <lineage>
        <taxon>Bacteria</taxon>
        <taxon>Bacillati</taxon>
        <taxon>Actinomycetota</taxon>
        <taxon>Actinomycetes</taxon>
        <taxon>Mycobacteriales</taxon>
        <taxon>Nocardiaceae</taxon>
        <taxon>Rhodococcus</taxon>
    </lineage>
</organism>
<evidence type="ECO:0000313" key="1">
    <source>
        <dbReference type="EMBL" id="WXG68897.1"/>
    </source>
</evidence>
<reference evidence="1 2" key="1">
    <citation type="submission" date="2024-03" db="EMBL/GenBank/DDBJ databases">
        <title>Natural products discovery in diverse microorganisms through a two-stage MS feature dereplication strategy.</title>
        <authorList>
            <person name="Zhang R."/>
        </authorList>
    </citation>
    <scope>NUCLEOTIDE SEQUENCE [LARGE SCALE GENOMIC DNA]</scope>
    <source>
        <strain evidence="1 2">18930</strain>
    </source>
</reference>
<protein>
    <submittedName>
        <fullName evidence="1">Uncharacterized protein</fullName>
    </submittedName>
</protein>